<dbReference type="GO" id="GO:0008643">
    <property type="term" value="P:carbohydrate transport"/>
    <property type="evidence" value="ECO:0007669"/>
    <property type="project" value="InterPro"/>
</dbReference>
<feature type="transmembrane region" description="Helical" evidence="3">
    <location>
        <begin position="327"/>
        <end position="355"/>
    </location>
</feature>
<dbReference type="NCBIfam" id="NF007749">
    <property type="entry name" value="PRK10429.1"/>
    <property type="match status" value="1"/>
</dbReference>
<dbReference type="PANTHER" id="PTHR11328:SF36">
    <property type="entry name" value="MELIBIOSE PERMEASE"/>
    <property type="match status" value="1"/>
</dbReference>
<dbReference type="PANTHER" id="PTHR11328">
    <property type="entry name" value="MAJOR FACILITATOR SUPERFAMILY DOMAIN-CONTAINING PROTEIN"/>
    <property type="match status" value="1"/>
</dbReference>
<dbReference type="CDD" id="cd17332">
    <property type="entry name" value="MFS_MelB_like"/>
    <property type="match status" value="1"/>
</dbReference>
<dbReference type="AlphaFoldDB" id="A0A3A0W517"/>
<evidence type="ECO:0000256" key="3">
    <source>
        <dbReference type="SAM" id="Phobius"/>
    </source>
</evidence>
<dbReference type="InterPro" id="IPR036259">
    <property type="entry name" value="MFS_trans_sf"/>
</dbReference>
<dbReference type="InterPro" id="IPR039672">
    <property type="entry name" value="MFS_2"/>
</dbReference>
<keyword evidence="3" id="KW-1133">Transmembrane helix</keyword>
<dbReference type="GO" id="GO:0015293">
    <property type="term" value="F:symporter activity"/>
    <property type="evidence" value="ECO:0007669"/>
    <property type="project" value="UniProtKB-KW"/>
</dbReference>
<feature type="transmembrane region" description="Helical" evidence="3">
    <location>
        <begin position="236"/>
        <end position="261"/>
    </location>
</feature>
<feature type="transmembrane region" description="Helical" evidence="3">
    <location>
        <begin position="106"/>
        <end position="127"/>
    </location>
</feature>
<dbReference type="GO" id="GO:0006814">
    <property type="term" value="P:sodium ion transport"/>
    <property type="evidence" value="ECO:0007669"/>
    <property type="project" value="InterPro"/>
</dbReference>
<feature type="transmembrane region" description="Helical" evidence="3">
    <location>
        <begin position="300"/>
        <end position="321"/>
    </location>
</feature>
<feature type="transmembrane region" description="Helical" evidence="3">
    <location>
        <begin position="182"/>
        <end position="205"/>
    </location>
</feature>
<keyword evidence="3" id="KW-0812">Transmembrane</keyword>
<feature type="transmembrane region" description="Helical" evidence="3">
    <location>
        <begin position="376"/>
        <end position="399"/>
    </location>
</feature>
<name>A0A3A0W517_STAGA</name>
<evidence type="ECO:0000313" key="4">
    <source>
        <dbReference type="EMBL" id="RIP35007.1"/>
    </source>
</evidence>
<evidence type="ECO:0000313" key="5">
    <source>
        <dbReference type="Proteomes" id="UP000265541"/>
    </source>
</evidence>
<evidence type="ECO:0000256" key="1">
    <source>
        <dbReference type="ARBA" id="ARBA00022448"/>
    </source>
</evidence>
<dbReference type="RefSeq" id="WP_119485232.1">
    <property type="nucleotide sequence ID" value="NZ_QYJN01000003.1"/>
</dbReference>
<protein>
    <submittedName>
        <fullName evidence="4">Melibiose:sodium transporter MelB</fullName>
    </submittedName>
</protein>
<dbReference type="Proteomes" id="UP000265541">
    <property type="component" value="Unassembled WGS sequence"/>
</dbReference>
<feature type="transmembrane region" description="Helical" evidence="3">
    <location>
        <begin position="80"/>
        <end position="100"/>
    </location>
</feature>
<keyword evidence="2" id="KW-0769">Symport</keyword>
<feature type="transmembrane region" description="Helical" evidence="3">
    <location>
        <begin position="267"/>
        <end position="288"/>
    </location>
</feature>
<keyword evidence="1" id="KW-0813">Transport</keyword>
<organism evidence="4 5">
    <name type="scientific">Staphylococcus gallinarum</name>
    <dbReference type="NCBI Taxonomy" id="1293"/>
    <lineage>
        <taxon>Bacteria</taxon>
        <taxon>Bacillati</taxon>
        <taxon>Bacillota</taxon>
        <taxon>Bacilli</taxon>
        <taxon>Bacillales</taxon>
        <taxon>Staphylococcaceae</taxon>
        <taxon>Staphylococcus</taxon>
    </lineage>
</organism>
<dbReference type="SUPFAM" id="SSF103473">
    <property type="entry name" value="MFS general substrate transporter"/>
    <property type="match status" value="1"/>
</dbReference>
<keyword evidence="3" id="KW-0472">Membrane</keyword>
<feature type="transmembrane region" description="Helical" evidence="3">
    <location>
        <begin position="411"/>
        <end position="431"/>
    </location>
</feature>
<dbReference type="EMBL" id="QYJN01000003">
    <property type="protein sequence ID" value="RIP35007.1"/>
    <property type="molecule type" value="Genomic_DNA"/>
</dbReference>
<reference evidence="4 5" key="1">
    <citation type="journal article" date="2016" name="Front. Microbiol.">
        <title>Comprehensive Phylogenetic Analysis of Bovine Non-aureus Staphylococci Species Based on Whole-Genome Sequencing.</title>
        <authorList>
            <person name="Naushad S."/>
            <person name="Barkema H.W."/>
            <person name="Luby C."/>
            <person name="Condas L.A."/>
            <person name="Nobrega D.B."/>
            <person name="Carson D.A."/>
            <person name="De Buck J."/>
        </authorList>
    </citation>
    <scope>NUCLEOTIDE SEQUENCE [LARGE SCALE GENOMIC DNA]</scope>
    <source>
        <strain evidence="4 5">SNUC 4781</strain>
    </source>
</reference>
<feature type="transmembrane region" description="Helical" evidence="3">
    <location>
        <begin position="41"/>
        <end position="59"/>
    </location>
</feature>
<proteinExistence type="predicted"/>
<dbReference type="NCBIfam" id="TIGR00792">
    <property type="entry name" value="gph"/>
    <property type="match status" value="1"/>
</dbReference>
<dbReference type="GO" id="GO:0005886">
    <property type="term" value="C:plasma membrane"/>
    <property type="evidence" value="ECO:0007669"/>
    <property type="project" value="TreeGrafter"/>
</dbReference>
<dbReference type="InterPro" id="IPR001927">
    <property type="entry name" value="Na/Gal_symport"/>
</dbReference>
<dbReference type="Pfam" id="PF13347">
    <property type="entry name" value="MFS_2"/>
    <property type="match status" value="1"/>
</dbReference>
<dbReference type="Gene3D" id="1.20.1250.20">
    <property type="entry name" value="MFS general substrate transporter like domains"/>
    <property type="match status" value="2"/>
</dbReference>
<sequence length="474" mass="53116">MDRHLTGMQKFSFGFGAIGKDAIFNIVSVFLMFYITDIVGLSPAFVGVMLFIARIWDAINDPIMGMLVDNTRNSFGKFKTWLTIGTLVNAIITVLLFTNFDLPQSTMYIYISILYISWGMSYTMMDIPYWSWLPNLTHNPREREEVSVIPRFFASLAAFTVGTFGLYFIHQLGDIFGNGSDSVGIFVFAIICSAIFIFTIAVTIIKVPEDKEMEQQIGIKVNFKDIGRILFKNKELLAIMGVLLTFNLCMQTLNGSIIYYFKYAVNAEYLFSIFNSMILCEMVGLLFLPRFIKWVGRTKAFNTAIILIVSGLAIILIAGFIVPKVTIPVIIGAGLLRIGSGFMTGITTVSLADVIDYSEVKFGQRNESIITSTNTFLTKASQAIAALIVGMGLTVLGYTPNESQTELTINGLRIMIIVAPVIFVFLAAFLYHKSFNLKGDFLKDIEQTLYYKRQREHNARMNKEEAKDVTTTVS</sequence>
<evidence type="ECO:0000256" key="2">
    <source>
        <dbReference type="ARBA" id="ARBA00022847"/>
    </source>
</evidence>
<accession>A0A3A0W517</accession>
<comment type="caution">
    <text evidence="4">The sequence shown here is derived from an EMBL/GenBank/DDBJ whole genome shotgun (WGS) entry which is preliminary data.</text>
</comment>
<feature type="transmembrane region" description="Helical" evidence="3">
    <location>
        <begin position="148"/>
        <end position="170"/>
    </location>
</feature>
<gene>
    <name evidence="4" type="primary">melB</name>
    <name evidence="4" type="ORF">BUZ14_07495</name>
</gene>
<dbReference type="OrthoDB" id="9764596at2"/>